<dbReference type="InterPro" id="IPR058956">
    <property type="entry name" value="MamC"/>
</dbReference>
<comment type="caution">
    <text evidence="1">The sequence shown here is derived from an EMBL/GenBank/DDBJ whole genome shotgun (WGS) entry which is preliminary data.</text>
</comment>
<dbReference type="EMBL" id="PDPS01000026">
    <property type="protein sequence ID" value="PID57616.1"/>
    <property type="molecule type" value="Genomic_DNA"/>
</dbReference>
<gene>
    <name evidence="1" type="ORF">CSB45_07260</name>
</gene>
<evidence type="ECO:0000313" key="1">
    <source>
        <dbReference type="EMBL" id="PID57616.1"/>
    </source>
</evidence>
<dbReference type="Pfam" id="PF26373">
    <property type="entry name" value="MamC"/>
    <property type="match status" value="1"/>
</dbReference>
<proteinExistence type="predicted"/>
<protein>
    <submittedName>
        <fullName evidence="1">Uncharacterized protein</fullName>
    </submittedName>
</protein>
<name>A0A2G6E6C1_9BACT</name>
<evidence type="ECO:0000313" key="2">
    <source>
        <dbReference type="Proteomes" id="UP000229740"/>
    </source>
</evidence>
<dbReference type="AlphaFoldDB" id="A0A2G6E6C1"/>
<organism evidence="1 2">
    <name type="scientific">candidate division KSB3 bacterium</name>
    <dbReference type="NCBI Taxonomy" id="2044937"/>
    <lineage>
        <taxon>Bacteria</taxon>
        <taxon>candidate division KSB3</taxon>
    </lineage>
</organism>
<sequence>MLSSYHDQQHQHLQAQPRYQSLSRVYPHSISNAALIAGGLGTIIGTATAAAKNIQRVGNDEITKQTAVKNVLKEAAGTGLSTAAAAAVVKAAGTRGVLSLVGIVAVAIGAKYTWNTFAGTD</sequence>
<dbReference type="Proteomes" id="UP000229740">
    <property type="component" value="Unassembled WGS sequence"/>
</dbReference>
<accession>A0A2G6E6C1</accession>
<reference evidence="1 2" key="1">
    <citation type="submission" date="2017-10" db="EMBL/GenBank/DDBJ databases">
        <title>Novel microbial diversity and functional potential in the marine mammal oral microbiome.</title>
        <authorList>
            <person name="Dudek N.K."/>
            <person name="Sun C.L."/>
            <person name="Burstein D."/>
            <person name="Kantor R.S."/>
            <person name="Aliaga Goltsman D.S."/>
            <person name="Bik E.M."/>
            <person name="Thomas B.C."/>
            <person name="Banfield J.F."/>
            <person name="Relman D.A."/>
        </authorList>
    </citation>
    <scope>NUCLEOTIDE SEQUENCE [LARGE SCALE GENOMIC DNA]</scope>
    <source>
        <strain evidence="1">DOLZORAL124_49_17</strain>
    </source>
</reference>